<feature type="region of interest" description="Disordered" evidence="1">
    <location>
        <begin position="1"/>
        <end position="35"/>
    </location>
</feature>
<name>A0A1C3TJS1_XANCT</name>
<gene>
    <name evidence="2" type="ORF">BN444_04233</name>
</gene>
<dbReference type="Proteomes" id="UP000093071">
    <property type="component" value="Chromosome I"/>
</dbReference>
<evidence type="ECO:0000256" key="1">
    <source>
        <dbReference type="SAM" id="MobiDB-lite"/>
    </source>
</evidence>
<accession>A0A1C3TJS1</accession>
<proteinExistence type="predicted"/>
<evidence type="ECO:0000313" key="2">
    <source>
        <dbReference type="EMBL" id="SCB03487.1"/>
    </source>
</evidence>
<dbReference type="PATRIC" id="fig|1261556.5.peg.717"/>
<dbReference type="EMBL" id="LT604072">
    <property type="protein sequence ID" value="SCB03487.1"/>
    <property type="molecule type" value="Genomic_DNA"/>
</dbReference>
<sequence>MVRPAIGNGEWGIEPPIRTDIAGPASATVPAPRPDRAASALSFSDSFFPIPLSRL</sequence>
<organism evidence="2 3">
    <name type="scientific">Xanthomonas translucens pv. translucens DSM 18974</name>
    <dbReference type="NCBI Taxonomy" id="1261556"/>
    <lineage>
        <taxon>Bacteria</taxon>
        <taxon>Pseudomonadati</taxon>
        <taxon>Pseudomonadota</taxon>
        <taxon>Gammaproteobacteria</taxon>
        <taxon>Lysobacterales</taxon>
        <taxon>Lysobacteraceae</taxon>
        <taxon>Xanthomonas</taxon>
        <taxon>Xanthomonas translucens group</taxon>
    </lineage>
</organism>
<protein>
    <submittedName>
        <fullName evidence="2">Uncharacterized protein</fullName>
    </submittedName>
</protein>
<reference evidence="3" key="1">
    <citation type="submission" date="2016-07" db="EMBL/GenBank/DDBJ databases">
        <authorList>
            <person name="Jaenicke Sebastian"/>
        </authorList>
    </citation>
    <scope>NUCLEOTIDE SEQUENCE [LARGE SCALE GENOMIC DNA]</scope>
</reference>
<evidence type="ECO:0000313" key="3">
    <source>
        <dbReference type="Proteomes" id="UP000093071"/>
    </source>
</evidence>
<dbReference type="AlphaFoldDB" id="A0A1C3TJS1"/>